<reference evidence="1 2" key="1">
    <citation type="journal article" date="2014" name="PLoS Genet.">
        <title>Phylogenetically driven sequencing of extremely halophilic archaea reveals strategies for static and dynamic osmo-response.</title>
        <authorList>
            <person name="Becker E.A."/>
            <person name="Seitzer P.M."/>
            <person name="Tritt A."/>
            <person name="Larsen D."/>
            <person name="Krusor M."/>
            <person name="Yao A.I."/>
            <person name="Wu D."/>
            <person name="Madern D."/>
            <person name="Eisen J.A."/>
            <person name="Darling A.E."/>
            <person name="Facciotti M.T."/>
        </authorList>
    </citation>
    <scope>NUCLEOTIDE SEQUENCE [LARGE SCALE GENOMIC DNA]</scope>
    <source>
        <strain evidence="1 2">ATCC BAA-1513</strain>
    </source>
</reference>
<dbReference type="AlphaFoldDB" id="M0HB53"/>
<sequence>MLVLRRSQIDHIGEDELLLIERLNRENIPASEISERKLEWLTELDVARSRVAWFLPSTKSS</sequence>
<dbReference type="Proteomes" id="UP000011612">
    <property type="component" value="Unassembled WGS sequence"/>
</dbReference>
<dbReference type="STRING" id="1230453.C453_17259"/>
<keyword evidence="2" id="KW-1185">Reference proteome</keyword>
<accession>M0HB53</accession>
<evidence type="ECO:0000313" key="1">
    <source>
        <dbReference type="EMBL" id="ELZ81786.1"/>
    </source>
</evidence>
<protein>
    <submittedName>
        <fullName evidence="1">Uncharacterized protein</fullName>
    </submittedName>
</protein>
<evidence type="ECO:0000313" key="2">
    <source>
        <dbReference type="Proteomes" id="UP000011612"/>
    </source>
</evidence>
<organism evidence="1 2">
    <name type="scientific">Haloferax elongans ATCC BAA-1513</name>
    <dbReference type="NCBI Taxonomy" id="1230453"/>
    <lineage>
        <taxon>Archaea</taxon>
        <taxon>Methanobacteriati</taxon>
        <taxon>Methanobacteriota</taxon>
        <taxon>Stenosarchaea group</taxon>
        <taxon>Halobacteria</taxon>
        <taxon>Halobacteriales</taxon>
        <taxon>Haloferacaceae</taxon>
        <taxon>Haloferax</taxon>
    </lineage>
</organism>
<name>M0HB53_HALEO</name>
<proteinExistence type="predicted"/>
<dbReference type="EMBL" id="AOLK01000023">
    <property type="protein sequence ID" value="ELZ81786.1"/>
    <property type="molecule type" value="Genomic_DNA"/>
</dbReference>
<gene>
    <name evidence="1" type="ORF">C453_17259</name>
</gene>
<comment type="caution">
    <text evidence="1">The sequence shown here is derived from an EMBL/GenBank/DDBJ whole genome shotgun (WGS) entry which is preliminary data.</text>
</comment>